<gene>
    <name evidence="7" type="ORF">ASN18_2829</name>
</gene>
<accession>A0ABR5SBW0</accession>
<dbReference type="PANTHER" id="PTHR43409">
    <property type="entry name" value="ANAEROBIC MAGNESIUM-PROTOPORPHYRIN IX MONOMETHYL ESTER CYCLASE-RELATED"/>
    <property type="match status" value="1"/>
</dbReference>
<keyword evidence="8" id="KW-1185">Reference proteome</keyword>
<dbReference type="InterPro" id="IPR051198">
    <property type="entry name" value="BchE-like"/>
</dbReference>
<evidence type="ECO:0000259" key="6">
    <source>
        <dbReference type="PROSITE" id="PS51918"/>
    </source>
</evidence>
<sequence length="618" mass="69770">MKIALIYPPFGSLDGPYISIPVLGAYLRSRDIGVDVLDANIELFSRLLNPDNMTKALEFAVNRFTCLNSSSELSFIEAYEYIRLVMALRTVDVRGRGRSGTNISEIIENAKNAVRISCAAYYPEIIEYIESYRILNYINKYRKFSSQQILSALEDNSGLLPRVLDPIVREFIKDRELSLVGISATFPDQIHAAFRCAKVIKELCPNTHVVLGGAFVSCHMRNITNTGIFKYVDSLIVDEGEVPLEMLALELQKSQPDLGTDLGPDLDNIPNLIYCKDNKIVINHKTAAPPLETLPPPAYELLPLDKYILSGSKMPILLRLSRGCYWSRCSFCRTKLSFIHGHNQPPADYLLRQIIAVKEKTGSAIINFTDDSASLDVLEALSQRIIEENIALRWSVNVRFDKRFTIERALLFRRAGCFSVFIGLESYNDRILRLMKKGTSTALIDEVLSNLAWAGLGVILYMIVGFPTETEEEAIAGFEKVKTLYTEGKITHFRYHSFNIAPYSDIYDNPGHYHIDKMIKHDGEDLDPPISDFQCAGMSREQAAALEIAFNNFIKPEKTTEKTHDANTLLINNMVYNINYNAVELADDIKVETARITPGMPFYEWLETTTKTYKQGGN</sequence>
<dbReference type="Pfam" id="PF04055">
    <property type="entry name" value="Radical_SAM"/>
    <property type="match status" value="1"/>
</dbReference>
<comment type="caution">
    <text evidence="7">The sequence shown here is derived from an EMBL/GenBank/DDBJ whole genome shotgun (WGS) entry which is preliminary data.</text>
</comment>
<reference evidence="7 8" key="1">
    <citation type="submission" date="2015-11" db="EMBL/GenBank/DDBJ databases">
        <authorList>
            <person name="Lin W."/>
        </authorList>
    </citation>
    <scope>NUCLEOTIDE SEQUENCE [LARGE SCALE GENOMIC DNA]</scope>
    <source>
        <strain evidence="7 8">HCH-1</strain>
    </source>
</reference>
<dbReference type="Proteomes" id="UP000060487">
    <property type="component" value="Unassembled WGS sequence"/>
</dbReference>
<keyword evidence="4" id="KW-0408">Iron</keyword>
<dbReference type="InterPro" id="IPR007197">
    <property type="entry name" value="rSAM"/>
</dbReference>
<dbReference type="SFLD" id="SFLDG01123">
    <property type="entry name" value="methyltransferase_(Class_B)"/>
    <property type="match status" value="1"/>
</dbReference>
<dbReference type="InterPro" id="IPR023404">
    <property type="entry name" value="rSAM_horseshoe"/>
</dbReference>
<keyword evidence="2" id="KW-0949">S-adenosyl-L-methionine</keyword>
<dbReference type="EMBL" id="LNQR01000116">
    <property type="protein sequence ID" value="KWT78324.1"/>
    <property type="molecule type" value="Genomic_DNA"/>
</dbReference>
<keyword evidence="5" id="KW-0411">Iron-sulfur</keyword>
<dbReference type="InterPro" id="IPR058240">
    <property type="entry name" value="rSAM_sf"/>
</dbReference>
<dbReference type="Gene3D" id="3.40.50.280">
    <property type="entry name" value="Cobalamin-binding domain"/>
    <property type="match status" value="1"/>
</dbReference>
<evidence type="ECO:0000313" key="8">
    <source>
        <dbReference type="Proteomes" id="UP000060487"/>
    </source>
</evidence>
<keyword evidence="3" id="KW-0479">Metal-binding</keyword>
<dbReference type="SFLD" id="SFLDS00029">
    <property type="entry name" value="Radical_SAM"/>
    <property type="match status" value="1"/>
</dbReference>
<name>A0ABR5SBW0_9BACT</name>
<feature type="domain" description="Radical SAM core" evidence="6">
    <location>
        <begin position="310"/>
        <end position="539"/>
    </location>
</feature>
<proteinExistence type="predicted"/>
<evidence type="ECO:0000256" key="5">
    <source>
        <dbReference type="ARBA" id="ARBA00023014"/>
    </source>
</evidence>
<dbReference type="SMART" id="SM00729">
    <property type="entry name" value="Elp3"/>
    <property type="match status" value="1"/>
</dbReference>
<dbReference type="InterPro" id="IPR006638">
    <property type="entry name" value="Elp3/MiaA/NifB-like_rSAM"/>
</dbReference>
<dbReference type="InterPro" id="IPR034466">
    <property type="entry name" value="Methyltransferase_Class_B"/>
</dbReference>
<dbReference type="Gene3D" id="3.80.30.20">
    <property type="entry name" value="tm_1862 like domain"/>
    <property type="match status" value="1"/>
</dbReference>
<organism evidence="7 8">
    <name type="scientific">Candidatus Magnetominusculus xianensis</name>
    <dbReference type="NCBI Taxonomy" id="1748249"/>
    <lineage>
        <taxon>Bacteria</taxon>
        <taxon>Pseudomonadati</taxon>
        <taxon>Nitrospirota</taxon>
        <taxon>Nitrospiria</taxon>
        <taxon>Nitrospirales</taxon>
        <taxon>Nitrospiraceae</taxon>
        <taxon>Candidatus Magnetominusculus</taxon>
    </lineage>
</organism>
<dbReference type="RefSeq" id="WP_085053449.1">
    <property type="nucleotide sequence ID" value="NZ_LNQR01000116.1"/>
</dbReference>
<comment type="cofactor">
    <cofactor evidence="1">
        <name>[4Fe-4S] cluster</name>
        <dbReference type="ChEBI" id="CHEBI:49883"/>
    </cofactor>
</comment>
<protein>
    <submittedName>
        <fullName evidence="7">B12-binding domain-containing radical SAM protein</fullName>
    </submittedName>
</protein>
<dbReference type="PROSITE" id="PS51918">
    <property type="entry name" value="RADICAL_SAM"/>
    <property type="match status" value="1"/>
</dbReference>
<evidence type="ECO:0000256" key="2">
    <source>
        <dbReference type="ARBA" id="ARBA00022691"/>
    </source>
</evidence>
<evidence type="ECO:0000256" key="3">
    <source>
        <dbReference type="ARBA" id="ARBA00022723"/>
    </source>
</evidence>
<dbReference type="SUPFAM" id="SSF102114">
    <property type="entry name" value="Radical SAM enzymes"/>
    <property type="match status" value="1"/>
</dbReference>
<dbReference type="CDD" id="cd01335">
    <property type="entry name" value="Radical_SAM"/>
    <property type="match status" value="1"/>
</dbReference>
<dbReference type="SFLD" id="SFLDG01082">
    <property type="entry name" value="B12-binding_domain_containing"/>
    <property type="match status" value="1"/>
</dbReference>
<evidence type="ECO:0000256" key="1">
    <source>
        <dbReference type="ARBA" id="ARBA00001966"/>
    </source>
</evidence>
<evidence type="ECO:0000313" key="7">
    <source>
        <dbReference type="EMBL" id="KWT78324.1"/>
    </source>
</evidence>
<evidence type="ECO:0000256" key="4">
    <source>
        <dbReference type="ARBA" id="ARBA00023004"/>
    </source>
</evidence>